<evidence type="ECO:0000313" key="1">
    <source>
        <dbReference type="EMBL" id="SME23461.1"/>
    </source>
</evidence>
<evidence type="ECO:0000313" key="2">
    <source>
        <dbReference type="Proteomes" id="UP000194439"/>
    </source>
</evidence>
<dbReference type="Proteomes" id="UP000194439">
    <property type="component" value="Unassembled WGS sequence"/>
</dbReference>
<name>A0A1Y6A7F3_9BACI</name>
<protein>
    <submittedName>
        <fullName evidence="1">Uncharacterized protein</fullName>
    </submittedName>
</protein>
<gene>
    <name evidence="1" type="ORF">BACERE00185_03574</name>
</gene>
<dbReference type="EMBL" id="FWZD01000058">
    <property type="protein sequence ID" value="SME23461.1"/>
    <property type="molecule type" value="Genomic_DNA"/>
</dbReference>
<organism evidence="1 2">
    <name type="scientific">Bacillus mobilis</name>
    <dbReference type="NCBI Taxonomy" id="2026190"/>
    <lineage>
        <taxon>Bacteria</taxon>
        <taxon>Bacillati</taxon>
        <taxon>Bacillota</taxon>
        <taxon>Bacilli</taxon>
        <taxon>Bacillales</taxon>
        <taxon>Bacillaceae</taxon>
        <taxon>Bacillus</taxon>
        <taxon>Bacillus cereus group</taxon>
    </lineage>
</organism>
<reference evidence="2" key="1">
    <citation type="submission" date="2017-04" db="EMBL/GenBank/DDBJ databases">
        <authorList>
            <person name="Criscuolo A."/>
        </authorList>
    </citation>
    <scope>NUCLEOTIDE SEQUENCE [LARGE SCALE GENOMIC DNA]</scope>
</reference>
<sequence length="114" mass="13359">MDLWDKKDYSVKVSLSKGHYHELKEIAYELEISMKKLVNQSIKKSLKDIEVNGYYKRSKEVYVIDKEFALYSLKVKSKHYKELQRISNETQITVKGIVEDILSVYPAIVQDELG</sequence>
<proteinExistence type="predicted"/>
<dbReference type="AlphaFoldDB" id="A0A1Y6A7F3"/>
<accession>A0A1Y6A7F3</accession>